<dbReference type="InterPro" id="IPR051813">
    <property type="entry name" value="HepT_RNase_toxin"/>
</dbReference>
<organism evidence="6 7">
    <name type="scientific">Gemmatirosa kalamazoonensis</name>
    <dbReference type="NCBI Taxonomy" id="861299"/>
    <lineage>
        <taxon>Bacteria</taxon>
        <taxon>Pseudomonadati</taxon>
        <taxon>Gemmatimonadota</taxon>
        <taxon>Gemmatimonadia</taxon>
        <taxon>Gemmatimonadales</taxon>
        <taxon>Gemmatimonadaceae</taxon>
        <taxon>Gemmatirosa</taxon>
    </lineage>
</organism>
<keyword evidence="6" id="KW-0614">Plasmid</keyword>
<reference evidence="6 7" key="1">
    <citation type="journal article" date="2014" name="Genome Announc.">
        <title>Genome Sequence and Methylome of Soil Bacterium Gemmatirosa kalamazoonensis KBS708T, a Member of the Rarely Cultivated Gemmatimonadetes Phylum.</title>
        <authorList>
            <person name="Debruyn J.M."/>
            <person name="Radosevich M."/>
            <person name="Wommack K.E."/>
            <person name="Polson S.W."/>
            <person name="Hauser L.J."/>
            <person name="Fawaz M.N."/>
            <person name="Korlach J."/>
            <person name="Tsai Y.C."/>
        </authorList>
    </citation>
    <scope>NUCLEOTIDE SEQUENCE [LARGE SCALE GENOMIC DNA]</scope>
    <source>
        <strain evidence="6 7">KBS708</strain>
        <plasmid evidence="7">Plasmid 1</plasmid>
    </source>
</reference>
<keyword evidence="7" id="KW-1185">Reference proteome</keyword>
<evidence type="ECO:0000256" key="2">
    <source>
        <dbReference type="ARBA" id="ARBA00022649"/>
    </source>
</evidence>
<proteinExistence type="predicted"/>
<dbReference type="GO" id="GO:0004540">
    <property type="term" value="F:RNA nuclease activity"/>
    <property type="evidence" value="ECO:0007669"/>
    <property type="project" value="InterPro"/>
</dbReference>
<evidence type="ECO:0008006" key="8">
    <source>
        <dbReference type="Google" id="ProtNLM"/>
    </source>
</evidence>
<dbReference type="GO" id="GO:0000166">
    <property type="term" value="F:nucleotide binding"/>
    <property type="evidence" value="ECO:0007669"/>
    <property type="project" value="UniProtKB-KW"/>
</dbReference>
<keyword evidence="2" id="KW-1277">Toxin-antitoxin system</keyword>
<dbReference type="Proteomes" id="UP000019151">
    <property type="component" value="Plasmid 1"/>
</dbReference>
<keyword evidence="1" id="KW-0597">Phosphoprotein</keyword>
<keyword evidence="4" id="KW-0547">Nucleotide-binding</keyword>
<evidence type="ECO:0000313" key="6">
    <source>
        <dbReference type="EMBL" id="AHG92871.1"/>
    </source>
</evidence>
<dbReference type="AlphaFoldDB" id="W0RQ85"/>
<dbReference type="InterPro" id="IPR008201">
    <property type="entry name" value="HepT-like"/>
</dbReference>
<dbReference type="HOGENOM" id="CLU_142825_3_3_0"/>
<keyword evidence="3" id="KW-0540">Nuclease</keyword>
<sequence length="104" mass="10876">MADAADAIAGYVARGREAFDADPAVRDAILYQIIVLGEAAKAALAADPDLEAAHPSVDWSPVARMRDRVAHHYWATDGEVVWATARDAVPALRRAVAAALAAAG</sequence>
<dbReference type="RefSeq" id="WP_104023324.1">
    <property type="nucleotide sequence ID" value="NZ_CP007129.1"/>
</dbReference>
<dbReference type="InParanoid" id="W0RQ85"/>
<evidence type="ECO:0000313" key="7">
    <source>
        <dbReference type="Proteomes" id="UP000019151"/>
    </source>
</evidence>
<protein>
    <recommendedName>
        <fullName evidence="8">DUF86 domain-containing protein</fullName>
    </recommendedName>
</protein>
<accession>W0RQ85</accession>
<dbReference type="PANTHER" id="PTHR34139:SF1">
    <property type="entry name" value="RNASE MJ1380-RELATED"/>
    <property type="match status" value="1"/>
</dbReference>
<dbReference type="EMBL" id="CP007129">
    <property type="protein sequence ID" value="AHG92871.1"/>
    <property type="molecule type" value="Genomic_DNA"/>
</dbReference>
<name>W0RQ85_9BACT</name>
<evidence type="ECO:0000256" key="1">
    <source>
        <dbReference type="ARBA" id="ARBA00022553"/>
    </source>
</evidence>
<keyword evidence="5" id="KW-0378">Hydrolase</keyword>
<dbReference type="KEGG" id="gba:J421_5336"/>
<gene>
    <name evidence="6" type="ORF">J421_5336</name>
</gene>
<evidence type="ECO:0000256" key="5">
    <source>
        <dbReference type="ARBA" id="ARBA00022801"/>
    </source>
</evidence>
<dbReference type="PANTHER" id="PTHR34139">
    <property type="entry name" value="UPF0331 PROTEIN MJ0127"/>
    <property type="match status" value="1"/>
</dbReference>
<dbReference type="OrthoDB" id="159782at2"/>
<dbReference type="GO" id="GO:0016787">
    <property type="term" value="F:hydrolase activity"/>
    <property type="evidence" value="ECO:0007669"/>
    <property type="project" value="UniProtKB-KW"/>
</dbReference>
<evidence type="ECO:0000256" key="4">
    <source>
        <dbReference type="ARBA" id="ARBA00022741"/>
    </source>
</evidence>
<evidence type="ECO:0000256" key="3">
    <source>
        <dbReference type="ARBA" id="ARBA00022722"/>
    </source>
</evidence>
<dbReference type="GO" id="GO:0110001">
    <property type="term" value="C:toxin-antitoxin complex"/>
    <property type="evidence" value="ECO:0007669"/>
    <property type="project" value="InterPro"/>
</dbReference>
<dbReference type="Pfam" id="PF01934">
    <property type="entry name" value="HepT-like"/>
    <property type="match status" value="1"/>
</dbReference>
<geneLocation type="plasmid" evidence="6 7">
    <name>1</name>
</geneLocation>